<feature type="compositionally biased region" description="Basic and acidic residues" evidence="1">
    <location>
        <begin position="298"/>
        <end position="322"/>
    </location>
</feature>
<feature type="transmembrane region" description="Helical" evidence="2">
    <location>
        <begin position="28"/>
        <end position="51"/>
    </location>
</feature>
<keyword evidence="2" id="KW-1133">Transmembrane helix</keyword>
<evidence type="ECO:0000256" key="1">
    <source>
        <dbReference type="SAM" id="MobiDB-lite"/>
    </source>
</evidence>
<evidence type="ECO:0000256" key="2">
    <source>
        <dbReference type="SAM" id="Phobius"/>
    </source>
</evidence>
<proteinExistence type="predicted"/>
<dbReference type="OrthoDB" id="3352285at2759"/>
<evidence type="ECO:0000313" key="3">
    <source>
        <dbReference type="EMBL" id="THU97527.1"/>
    </source>
</evidence>
<feature type="compositionally biased region" description="Pro residues" evidence="1">
    <location>
        <begin position="246"/>
        <end position="257"/>
    </location>
</feature>
<name>A0A4S8M5L1_DENBC</name>
<protein>
    <submittedName>
        <fullName evidence="3">Uncharacterized protein</fullName>
    </submittedName>
</protein>
<feature type="transmembrane region" description="Helical" evidence="2">
    <location>
        <begin position="63"/>
        <end position="85"/>
    </location>
</feature>
<keyword evidence="2" id="KW-0812">Transmembrane</keyword>
<feature type="transmembrane region" description="Helical" evidence="2">
    <location>
        <begin position="177"/>
        <end position="202"/>
    </location>
</feature>
<organism evidence="3 4">
    <name type="scientific">Dendrothele bispora (strain CBS 962.96)</name>
    <dbReference type="NCBI Taxonomy" id="1314807"/>
    <lineage>
        <taxon>Eukaryota</taxon>
        <taxon>Fungi</taxon>
        <taxon>Dikarya</taxon>
        <taxon>Basidiomycota</taxon>
        <taxon>Agaricomycotina</taxon>
        <taxon>Agaricomycetes</taxon>
        <taxon>Agaricomycetidae</taxon>
        <taxon>Agaricales</taxon>
        <taxon>Agaricales incertae sedis</taxon>
        <taxon>Dendrothele</taxon>
    </lineage>
</organism>
<dbReference type="EMBL" id="ML179154">
    <property type="protein sequence ID" value="THU97527.1"/>
    <property type="molecule type" value="Genomic_DNA"/>
</dbReference>
<keyword evidence="4" id="KW-1185">Reference proteome</keyword>
<evidence type="ECO:0000313" key="4">
    <source>
        <dbReference type="Proteomes" id="UP000297245"/>
    </source>
</evidence>
<keyword evidence="2" id="KW-0472">Membrane</keyword>
<accession>A0A4S8M5L1</accession>
<reference evidence="3 4" key="1">
    <citation type="journal article" date="2019" name="Nat. Ecol. Evol.">
        <title>Megaphylogeny resolves global patterns of mushroom evolution.</title>
        <authorList>
            <person name="Varga T."/>
            <person name="Krizsan K."/>
            <person name="Foldi C."/>
            <person name="Dima B."/>
            <person name="Sanchez-Garcia M."/>
            <person name="Sanchez-Ramirez S."/>
            <person name="Szollosi G.J."/>
            <person name="Szarkandi J.G."/>
            <person name="Papp V."/>
            <person name="Albert L."/>
            <person name="Andreopoulos W."/>
            <person name="Angelini C."/>
            <person name="Antonin V."/>
            <person name="Barry K.W."/>
            <person name="Bougher N.L."/>
            <person name="Buchanan P."/>
            <person name="Buyck B."/>
            <person name="Bense V."/>
            <person name="Catcheside P."/>
            <person name="Chovatia M."/>
            <person name="Cooper J."/>
            <person name="Damon W."/>
            <person name="Desjardin D."/>
            <person name="Finy P."/>
            <person name="Geml J."/>
            <person name="Haridas S."/>
            <person name="Hughes K."/>
            <person name="Justo A."/>
            <person name="Karasinski D."/>
            <person name="Kautmanova I."/>
            <person name="Kiss B."/>
            <person name="Kocsube S."/>
            <person name="Kotiranta H."/>
            <person name="LaButti K.M."/>
            <person name="Lechner B.E."/>
            <person name="Liimatainen K."/>
            <person name="Lipzen A."/>
            <person name="Lukacs Z."/>
            <person name="Mihaltcheva S."/>
            <person name="Morgado L.N."/>
            <person name="Niskanen T."/>
            <person name="Noordeloos M.E."/>
            <person name="Ohm R.A."/>
            <person name="Ortiz-Santana B."/>
            <person name="Ovrebo C."/>
            <person name="Racz N."/>
            <person name="Riley R."/>
            <person name="Savchenko A."/>
            <person name="Shiryaev A."/>
            <person name="Soop K."/>
            <person name="Spirin V."/>
            <person name="Szebenyi C."/>
            <person name="Tomsovsky M."/>
            <person name="Tulloss R.E."/>
            <person name="Uehling J."/>
            <person name="Grigoriev I.V."/>
            <person name="Vagvolgyi C."/>
            <person name="Papp T."/>
            <person name="Martin F.M."/>
            <person name="Miettinen O."/>
            <person name="Hibbett D.S."/>
            <person name="Nagy L.G."/>
        </authorList>
    </citation>
    <scope>NUCLEOTIDE SEQUENCE [LARGE SCALE GENOMIC DNA]</scope>
    <source>
        <strain evidence="3 4">CBS 962.96</strain>
    </source>
</reference>
<sequence>MNSRPPPQGAPSRYAFVGRVYGRNIRPVVITFAFLAFLWTLFAAIGSFRSIGIERSEGFSKLAVIAIVLGVLYITVCLFEAFGVFAAWSQRTPLVRIYTFLSAATTLIVIGGGIFEIIVHFTMKSDIIGICTRSLTGEGFVEYPFGFFGPRRSGTISASEANEWCNDAWSHDSWADIVGLLILIFQPLVISSFFTVTAFAYYRQLLDPTSIANVTRAPQNRMGPGYPQHYNPPYDGSVPPLGYQYGPPPNGQPPYGQPPYGGYAPPPGPPPGHQGYDVGTGGKPPGFSGADGNVGYGVDDKENPFADFDEPAHGPGEERDVTSRPGPGGRDTFR</sequence>
<feature type="transmembrane region" description="Helical" evidence="2">
    <location>
        <begin position="97"/>
        <end position="119"/>
    </location>
</feature>
<gene>
    <name evidence="3" type="ORF">K435DRAFT_838597</name>
</gene>
<dbReference type="Proteomes" id="UP000297245">
    <property type="component" value="Unassembled WGS sequence"/>
</dbReference>
<dbReference type="AlphaFoldDB" id="A0A4S8M5L1"/>
<feature type="region of interest" description="Disordered" evidence="1">
    <location>
        <begin position="220"/>
        <end position="334"/>
    </location>
</feature>